<dbReference type="Gene3D" id="1.10.10.60">
    <property type="entry name" value="Homeodomain-like"/>
    <property type="match status" value="1"/>
</dbReference>
<dbReference type="Proteomes" id="UP000028680">
    <property type="component" value="Chromosome"/>
</dbReference>
<evidence type="ECO:0000256" key="1">
    <source>
        <dbReference type="ARBA" id="ARBA00023015"/>
    </source>
</evidence>
<keyword evidence="1" id="KW-0805">Transcription regulation</keyword>
<dbReference type="SUPFAM" id="SSF46689">
    <property type="entry name" value="Homeodomain-like"/>
    <property type="match status" value="1"/>
</dbReference>
<dbReference type="SMART" id="SM00342">
    <property type="entry name" value="HTH_ARAC"/>
    <property type="match status" value="1"/>
</dbReference>
<evidence type="ECO:0000313" key="4">
    <source>
        <dbReference type="EMBL" id="AII86010.1"/>
    </source>
</evidence>
<dbReference type="AlphaFoldDB" id="A0AAN0RGZ3"/>
<dbReference type="Pfam" id="PF01965">
    <property type="entry name" value="DJ-1_PfpI"/>
    <property type="match status" value="1"/>
</dbReference>
<feature type="domain" description="HTH araC/xylS-type" evidence="3">
    <location>
        <begin position="210"/>
        <end position="308"/>
    </location>
</feature>
<dbReference type="Gene3D" id="3.40.50.880">
    <property type="match status" value="1"/>
</dbReference>
<dbReference type="PANTHER" id="PTHR43130:SF3">
    <property type="entry name" value="HTH-TYPE TRANSCRIPTIONAL REGULATOR RV1931C"/>
    <property type="match status" value="1"/>
</dbReference>
<dbReference type="EMBL" id="CP003984">
    <property type="protein sequence ID" value="AII86010.1"/>
    <property type="molecule type" value="Genomic_DNA"/>
</dbReference>
<evidence type="ECO:0000313" key="5">
    <source>
        <dbReference type="Proteomes" id="UP000028680"/>
    </source>
</evidence>
<dbReference type="InterPro" id="IPR009057">
    <property type="entry name" value="Homeodomain-like_sf"/>
</dbReference>
<dbReference type="InterPro" id="IPR002818">
    <property type="entry name" value="DJ-1/PfpI"/>
</dbReference>
<dbReference type="CDD" id="cd03136">
    <property type="entry name" value="GATase1_AraC_ArgR_like"/>
    <property type="match status" value="1"/>
</dbReference>
<dbReference type="GO" id="GO:0003700">
    <property type="term" value="F:DNA-binding transcription factor activity"/>
    <property type="evidence" value="ECO:0007669"/>
    <property type="project" value="InterPro"/>
</dbReference>
<dbReference type="InterPro" id="IPR029062">
    <property type="entry name" value="Class_I_gatase-like"/>
</dbReference>
<dbReference type="Pfam" id="PF12833">
    <property type="entry name" value="HTH_18"/>
    <property type="match status" value="1"/>
</dbReference>
<organism evidence="4 5">
    <name type="scientific">Planktomarina temperata RCA23</name>
    <dbReference type="NCBI Taxonomy" id="666509"/>
    <lineage>
        <taxon>Bacteria</taxon>
        <taxon>Pseudomonadati</taxon>
        <taxon>Pseudomonadota</taxon>
        <taxon>Alphaproteobacteria</taxon>
        <taxon>Rhodobacterales</taxon>
        <taxon>Paracoccaceae</taxon>
        <taxon>Planktomarina</taxon>
    </lineage>
</organism>
<reference evidence="4 5" key="1">
    <citation type="journal article" date="2014" name="ISME J.">
        <title>Adaptation of an abundant Roseobacter RCA organism to pelagic systems revealed by genomic and transcriptomic analyses.</title>
        <authorList>
            <person name="Voget S."/>
            <person name="Wemheuer B."/>
            <person name="Brinkhoff T."/>
            <person name="Vollmers J."/>
            <person name="Dietrich S."/>
            <person name="Giebel H.A."/>
            <person name="Beardsley C."/>
            <person name="Sardemann C."/>
            <person name="Bakenhus I."/>
            <person name="Billerbeck S."/>
            <person name="Daniel R."/>
            <person name="Simon M."/>
        </authorList>
    </citation>
    <scope>NUCLEOTIDE SEQUENCE [LARGE SCALE GENOMIC DNA]</scope>
    <source>
        <strain evidence="4 5">RCA23</strain>
    </source>
</reference>
<name>A0AAN0RGZ3_9RHOB</name>
<dbReference type="PANTHER" id="PTHR43130">
    <property type="entry name" value="ARAC-FAMILY TRANSCRIPTIONAL REGULATOR"/>
    <property type="match status" value="1"/>
</dbReference>
<keyword evidence="2" id="KW-0804">Transcription</keyword>
<dbReference type="KEGG" id="ptp:RCA23_c04500"/>
<dbReference type="InterPro" id="IPR018060">
    <property type="entry name" value="HTH_AraC"/>
</dbReference>
<dbReference type="SUPFAM" id="SSF52317">
    <property type="entry name" value="Class I glutamine amidotransferase-like"/>
    <property type="match status" value="1"/>
</dbReference>
<accession>A0AAN0RGZ3</accession>
<dbReference type="InterPro" id="IPR052158">
    <property type="entry name" value="INH-QAR"/>
</dbReference>
<keyword evidence="5" id="KW-1185">Reference proteome</keyword>
<dbReference type="RefSeq" id="WP_044048868.1">
    <property type="nucleotide sequence ID" value="NZ_CP003984.1"/>
</dbReference>
<proteinExistence type="predicted"/>
<protein>
    <submittedName>
        <fullName evidence="4">Transcriptional regulator, AraC family</fullName>
    </submittedName>
</protein>
<gene>
    <name evidence="4" type="ORF">RCA23_c04500</name>
</gene>
<dbReference type="PROSITE" id="PS01124">
    <property type="entry name" value="HTH_ARAC_FAMILY_2"/>
    <property type="match status" value="1"/>
</dbReference>
<dbReference type="GO" id="GO:0043565">
    <property type="term" value="F:sequence-specific DNA binding"/>
    <property type="evidence" value="ECO:0007669"/>
    <property type="project" value="InterPro"/>
</dbReference>
<sequence>MPYSKNPSAAPLQISILLFDRFSNHCLANVLEPLRAANDLSGQQVFDWNIVVLAGQGVHSSSGLRLEADAQLVDMRGDILMVMPSYGFLTHANVTSSRALRAAARRFDTLAGLDTGSWLLAQAGLLDGHRATIHWDELDRFSERFSEVDVQKEAVIYDRNRITCGGASTAFALAMQLIEKQQGAALRLRVENLFSGAYAQRPDRRGGIAARAVDLMRANIEEPLPIAQLAQQLGRSQKHLERQTLARLGAAPQVIYRRIRLERARGLALETSISVVEIAVRCGYQDASAMTRAFRSEYGTTPQALRRELG</sequence>
<evidence type="ECO:0000256" key="2">
    <source>
        <dbReference type="ARBA" id="ARBA00023163"/>
    </source>
</evidence>
<evidence type="ECO:0000259" key="3">
    <source>
        <dbReference type="PROSITE" id="PS01124"/>
    </source>
</evidence>